<dbReference type="AlphaFoldDB" id="A0A9N9TBN4"/>
<comment type="subcellular location">
    <subcellularLocation>
        <location evidence="1">Membrane</location>
    </subcellularLocation>
</comment>
<feature type="transmembrane region" description="Helical" evidence="5">
    <location>
        <begin position="41"/>
        <end position="61"/>
    </location>
</feature>
<evidence type="ECO:0000313" key="6">
    <source>
        <dbReference type="EMBL" id="CAG9839658.1"/>
    </source>
</evidence>
<dbReference type="InterPro" id="IPR050549">
    <property type="entry name" value="MFS_Trehalose_Transporter"/>
</dbReference>
<feature type="transmembrane region" description="Helical" evidence="5">
    <location>
        <begin position="12"/>
        <end position="34"/>
    </location>
</feature>
<dbReference type="SUPFAM" id="SSF103473">
    <property type="entry name" value="MFS general substrate transporter"/>
    <property type="match status" value="1"/>
</dbReference>
<evidence type="ECO:0000313" key="7">
    <source>
        <dbReference type="Proteomes" id="UP001153709"/>
    </source>
</evidence>
<dbReference type="GO" id="GO:0016020">
    <property type="term" value="C:membrane"/>
    <property type="evidence" value="ECO:0007669"/>
    <property type="project" value="UniProtKB-SubCell"/>
</dbReference>
<dbReference type="Proteomes" id="UP001153709">
    <property type="component" value="Chromosome 8"/>
</dbReference>
<proteinExistence type="predicted"/>
<evidence type="ECO:0000256" key="2">
    <source>
        <dbReference type="ARBA" id="ARBA00022692"/>
    </source>
</evidence>
<sequence>MYLSEIAKVCNRGAISTLMDIFMNLGVVFSFLLGPLCSLKLLTFLCALPLVFFIIVFGIFIPESPIFLVSVHKEEAKEALKKLRMTKDVNDEFKALLTSFEALNKNEKEALELFKDTGSRKAPDPEKSCRYTCIEVFT</sequence>
<reference evidence="6" key="1">
    <citation type="submission" date="2022-01" db="EMBL/GenBank/DDBJ databases">
        <authorList>
            <person name="King R."/>
        </authorList>
    </citation>
    <scope>NUCLEOTIDE SEQUENCE</scope>
</reference>
<keyword evidence="4 5" id="KW-0472">Membrane</keyword>
<organism evidence="6 7">
    <name type="scientific">Diabrotica balteata</name>
    <name type="common">Banded cucumber beetle</name>
    <dbReference type="NCBI Taxonomy" id="107213"/>
    <lineage>
        <taxon>Eukaryota</taxon>
        <taxon>Metazoa</taxon>
        <taxon>Ecdysozoa</taxon>
        <taxon>Arthropoda</taxon>
        <taxon>Hexapoda</taxon>
        <taxon>Insecta</taxon>
        <taxon>Pterygota</taxon>
        <taxon>Neoptera</taxon>
        <taxon>Endopterygota</taxon>
        <taxon>Coleoptera</taxon>
        <taxon>Polyphaga</taxon>
        <taxon>Cucujiformia</taxon>
        <taxon>Chrysomeloidea</taxon>
        <taxon>Chrysomelidae</taxon>
        <taxon>Galerucinae</taxon>
        <taxon>Diabroticina</taxon>
        <taxon>Diabroticites</taxon>
        <taxon>Diabrotica</taxon>
    </lineage>
</organism>
<keyword evidence="2 5" id="KW-0812">Transmembrane</keyword>
<protein>
    <submittedName>
        <fullName evidence="6">Uncharacterized protein</fullName>
    </submittedName>
</protein>
<gene>
    <name evidence="6" type="ORF">DIABBA_LOCUS12402</name>
</gene>
<dbReference type="Pfam" id="PF00083">
    <property type="entry name" value="Sugar_tr"/>
    <property type="match status" value="1"/>
</dbReference>
<keyword evidence="7" id="KW-1185">Reference proteome</keyword>
<evidence type="ECO:0000256" key="3">
    <source>
        <dbReference type="ARBA" id="ARBA00022989"/>
    </source>
</evidence>
<dbReference type="InterPro" id="IPR005828">
    <property type="entry name" value="MFS_sugar_transport-like"/>
</dbReference>
<evidence type="ECO:0000256" key="4">
    <source>
        <dbReference type="ARBA" id="ARBA00023136"/>
    </source>
</evidence>
<dbReference type="GO" id="GO:0022857">
    <property type="term" value="F:transmembrane transporter activity"/>
    <property type="evidence" value="ECO:0007669"/>
    <property type="project" value="InterPro"/>
</dbReference>
<evidence type="ECO:0000256" key="5">
    <source>
        <dbReference type="SAM" id="Phobius"/>
    </source>
</evidence>
<dbReference type="InterPro" id="IPR036259">
    <property type="entry name" value="MFS_trans_sf"/>
</dbReference>
<accession>A0A9N9TBN4</accession>
<keyword evidence="3 5" id="KW-1133">Transmembrane helix</keyword>
<dbReference type="PANTHER" id="PTHR48021:SF47">
    <property type="entry name" value="GH17672P"/>
    <property type="match status" value="1"/>
</dbReference>
<dbReference type="Gene3D" id="1.20.1250.20">
    <property type="entry name" value="MFS general substrate transporter like domains"/>
    <property type="match status" value="1"/>
</dbReference>
<evidence type="ECO:0000256" key="1">
    <source>
        <dbReference type="ARBA" id="ARBA00004370"/>
    </source>
</evidence>
<name>A0A9N9TBN4_DIABA</name>
<dbReference type="EMBL" id="OU898283">
    <property type="protein sequence ID" value="CAG9839658.1"/>
    <property type="molecule type" value="Genomic_DNA"/>
</dbReference>
<dbReference type="PANTHER" id="PTHR48021">
    <property type="match status" value="1"/>
</dbReference>